<dbReference type="Proteomes" id="UP000610594">
    <property type="component" value="Unassembled WGS sequence"/>
</dbReference>
<feature type="domain" description="DUF3817" evidence="7">
    <location>
        <begin position="12"/>
        <end position="98"/>
    </location>
</feature>
<keyword evidence="2" id="KW-1003">Cell membrane</keyword>
<keyword evidence="5 6" id="KW-0472">Membrane</keyword>
<accession>A0ABX0MRB9</accession>
<feature type="transmembrane region" description="Helical" evidence="6">
    <location>
        <begin position="73"/>
        <end position="96"/>
    </location>
</feature>
<dbReference type="RefSeq" id="WP_167236676.1">
    <property type="nucleotide sequence ID" value="NZ_WHJF01000018.1"/>
</dbReference>
<comment type="subcellular location">
    <subcellularLocation>
        <location evidence="1">Cell membrane</location>
        <topology evidence="1">Multi-pass membrane protein</topology>
    </subcellularLocation>
</comment>
<dbReference type="PANTHER" id="PTHR40077">
    <property type="entry name" value="MEMBRANE PROTEIN-RELATED"/>
    <property type="match status" value="1"/>
</dbReference>
<evidence type="ECO:0000256" key="1">
    <source>
        <dbReference type="ARBA" id="ARBA00004651"/>
    </source>
</evidence>
<organism evidence="8 9">
    <name type="scientific">Massilia genomosp. 1</name>
    <dbReference type="NCBI Taxonomy" id="2609280"/>
    <lineage>
        <taxon>Bacteria</taxon>
        <taxon>Pseudomonadati</taxon>
        <taxon>Pseudomonadota</taxon>
        <taxon>Betaproteobacteria</taxon>
        <taxon>Burkholderiales</taxon>
        <taxon>Oxalobacteraceae</taxon>
        <taxon>Telluria group</taxon>
        <taxon>Massilia</taxon>
    </lineage>
</organism>
<protein>
    <submittedName>
        <fullName evidence="8">DUF3817 domain-containing protein</fullName>
    </submittedName>
</protein>
<name>A0ABX0MRB9_9BURK</name>
<evidence type="ECO:0000256" key="3">
    <source>
        <dbReference type="ARBA" id="ARBA00022692"/>
    </source>
</evidence>
<evidence type="ECO:0000313" key="8">
    <source>
        <dbReference type="EMBL" id="NHZ62495.1"/>
    </source>
</evidence>
<evidence type="ECO:0000259" key="7">
    <source>
        <dbReference type="Pfam" id="PF12823"/>
    </source>
</evidence>
<keyword evidence="4 6" id="KW-1133">Transmembrane helix</keyword>
<dbReference type="PANTHER" id="PTHR40077:SF1">
    <property type="entry name" value="MEMBRANE PROTEIN"/>
    <property type="match status" value="1"/>
</dbReference>
<evidence type="ECO:0000256" key="6">
    <source>
        <dbReference type="SAM" id="Phobius"/>
    </source>
</evidence>
<dbReference type="EMBL" id="WHJF01000018">
    <property type="protein sequence ID" value="NHZ62495.1"/>
    <property type="molecule type" value="Genomic_DNA"/>
</dbReference>
<comment type="caution">
    <text evidence="8">The sequence shown here is derived from an EMBL/GenBank/DDBJ whole genome shotgun (WGS) entry which is preliminary data.</text>
</comment>
<evidence type="ECO:0000256" key="5">
    <source>
        <dbReference type="ARBA" id="ARBA00023136"/>
    </source>
</evidence>
<keyword evidence="3 6" id="KW-0812">Transmembrane</keyword>
<reference evidence="8 9" key="1">
    <citation type="submission" date="2019-10" db="EMBL/GenBank/DDBJ databases">
        <title>Taxonomy of Antarctic Massilia spp.: description of Massilia rubra sp. nov., Massilia aquatica sp. nov., Massilia mucilaginosa sp. nov., Massilia frigida sp. nov. isolated from streams, lakes and regoliths.</title>
        <authorList>
            <person name="Holochova P."/>
            <person name="Sedlacek I."/>
            <person name="Kralova S."/>
            <person name="Maslanova I."/>
            <person name="Busse H.-J."/>
            <person name="Stankova E."/>
            <person name="Vrbovska V."/>
            <person name="Kovarovic V."/>
            <person name="Bartak M."/>
            <person name="Svec P."/>
            <person name="Pantucek R."/>
        </authorList>
    </citation>
    <scope>NUCLEOTIDE SEQUENCE [LARGE SCALE GENOMIC DNA]</scope>
    <source>
        <strain evidence="8 9">CCM 8694</strain>
    </source>
</reference>
<dbReference type="Pfam" id="PF12823">
    <property type="entry name" value="DUF3817"/>
    <property type="match status" value="1"/>
</dbReference>
<gene>
    <name evidence="8" type="ORF">F1735_09275</name>
</gene>
<feature type="transmembrane region" description="Helical" evidence="6">
    <location>
        <begin position="45"/>
        <end position="67"/>
    </location>
</feature>
<evidence type="ECO:0000256" key="4">
    <source>
        <dbReference type="ARBA" id="ARBA00022989"/>
    </source>
</evidence>
<evidence type="ECO:0000256" key="2">
    <source>
        <dbReference type="ARBA" id="ARBA00022475"/>
    </source>
</evidence>
<evidence type="ECO:0000313" key="9">
    <source>
        <dbReference type="Proteomes" id="UP000610594"/>
    </source>
</evidence>
<dbReference type="InterPro" id="IPR023845">
    <property type="entry name" value="DUF3817_TM"/>
</dbReference>
<proteinExistence type="predicted"/>
<sequence>MTSNKPTGIGKLFVAACLIEGLTWTGLLIGMFLKYTTETTDLGVWLFGRLHGFAFMFYVVVTVLAALRLRWPWWATLIAVLAAVPPLVTIPLEIWYKRRAMLTEAPAAR</sequence>
<feature type="transmembrane region" description="Helical" evidence="6">
    <location>
        <begin position="12"/>
        <end position="33"/>
    </location>
</feature>
<dbReference type="NCBIfam" id="TIGR03954">
    <property type="entry name" value="integ_memb_HG"/>
    <property type="match status" value="1"/>
</dbReference>
<keyword evidence="9" id="KW-1185">Reference proteome</keyword>